<organism evidence="1 2">
    <name type="scientific">Coniosporium uncinatum</name>
    <dbReference type="NCBI Taxonomy" id="93489"/>
    <lineage>
        <taxon>Eukaryota</taxon>
        <taxon>Fungi</taxon>
        <taxon>Dikarya</taxon>
        <taxon>Ascomycota</taxon>
        <taxon>Pezizomycotina</taxon>
        <taxon>Dothideomycetes</taxon>
        <taxon>Dothideomycetes incertae sedis</taxon>
        <taxon>Coniosporium</taxon>
    </lineage>
</organism>
<dbReference type="EMBL" id="JAWDJW010002724">
    <property type="protein sequence ID" value="KAK3077559.1"/>
    <property type="molecule type" value="Genomic_DNA"/>
</dbReference>
<protein>
    <submittedName>
        <fullName evidence="1">Uncharacterized protein</fullName>
    </submittedName>
</protein>
<sequence length="185" mass="20647">MSEKESKPASGGGDSEADLKTILDDAQRDDLTLLICNITESMRRVITDNFDAAAALDPNLLREGNGMSDEEKMMSAPLNPSEVAKVESQKKRKEEVEKELSSPEMKALKQSALEAYDEWRGRVIRRVGQVANSEKVAKEQLQSKSDPKRSASNAGSETTDIPKFQEMYPRTKTSLTKLDLDKRRI</sequence>
<evidence type="ECO:0000313" key="1">
    <source>
        <dbReference type="EMBL" id="KAK3077559.1"/>
    </source>
</evidence>
<proteinExistence type="predicted"/>
<reference evidence="1" key="1">
    <citation type="submission" date="2024-09" db="EMBL/GenBank/DDBJ databases">
        <title>Black Yeasts Isolated from many extreme environments.</title>
        <authorList>
            <person name="Coleine C."/>
            <person name="Stajich J.E."/>
            <person name="Selbmann L."/>
        </authorList>
    </citation>
    <scope>NUCLEOTIDE SEQUENCE</scope>
    <source>
        <strain evidence="1">CCFEE 5737</strain>
    </source>
</reference>
<keyword evidence="2" id="KW-1185">Reference proteome</keyword>
<dbReference type="Proteomes" id="UP001186974">
    <property type="component" value="Unassembled WGS sequence"/>
</dbReference>
<gene>
    <name evidence="1" type="ORF">LTS18_009909</name>
</gene>
<feature type="non-terminal residue" evidence="1">
    <location>
        <position position="185"/>
    </location>
</feature>
<accession>A0ACC3DLV7</accession>
<evidence type="ECO:0000313" key="2">
    <source>
        <dbReference type="Proteomes" id="UP001186974"/>
    </source>
</evidence>
<comment type="caution">
    <text evidence="1">The sequence shown here is derived from an EMBL/GenBank/DDBJ whole genome shotgun (WGS) entry which is preliminary data.</text>
</comment>
<name>A0ACC3DLV7_9PEZI</name>